<organism evidence="4 5">
    <name type="scientific">Blautia luti DSM 14534 = JCM 17040</name>
    <dbReference type="NCBI Taxonomy" id="649762"/>
    <lineage>
        <taxon>Bacteria</taxon>
        <taxon>Bacillati</taxon>
        <taxon>Bacillota</taxon>
        <taxon>Clostridia</taxon>
        <taxon>Lachnospirales</taxon>
        <taxon>Lachnospiraceae</taxon>
        <taxon>Blautia</taxon>
    </lineage>
</organism>
<evidence type="ECO:0000256" key="2">
    <source>
        <dbReference type="SAM" id="Phobius"/>
    </source>
</evidence>
<evidence type="ECO:0000256" key="3">
    <source>
        <dbReference type="SAM" id="SignalP"/>
    </source>
</evidence>
<gene>
    <name evidence="4" type="ORF">GKZ57_02730</name>
</gene>
<feature type="region of interest" description="Disordered" evidence="1">
    <location>
        <begin position="204"/>
        <end position="306"/>
    </location>
</feature>
<evidence type="ECO:0000313" key="4">
    <source>
        <dbReference type="EMBL" id="MTD60206.1"/>
    </source>
</evidence>
<feature type="chain" id="PRO_5032315450" description="SH3 domain protein" evidence="3">
    <location>
        <begin position="24"/>
        <end position="342"/>
    </location>
</feature>
<feature type="compositionally biased region" description="Low complexity" evidence="1">
    <location>
        <begin position="216"/>
        <end position="279"/>
    </location>
</feature>
<feature type="signal peptide" evidence="3">
    <location>
        <begin position="1"/>
        <end position="23"/>
    </location>
</feature>
<evidence type="ECO:0008006" key="6">
    <source>
        <dbReference type="Google" id="ProtNLM"/>
    </source>
</evidence>
<dbReference type="AlphaFoldDB" id="A0A844GDU8"/>
<keyword evidence="2" id="KW-1133">Transmembrane helix</keyword>
<keyword evidence="2" id="KW-0472">Membrane</keyword>
<accession>A0A844GDU8</accession>
<protein>
    <recommendedName>
        <fullName evidence="6">SH3 domain protein</fullName>
    </recommendedName>
</protein>
<evidence type="ECO:0000256" key="1">
    <source>
        <dbReference type="SAM" id="MobiDB-lite"/>
    </source>
</evidence>
<proteinExistence type="predicted"/>
<sequence length="342" mass="37118">MKKKWGIIVALLCSLLLAVNVWADDGVSQDPEYVTDYYMIVQSPDGGVYIYSEADPQSSRLNEKQIVNGTAIHIQGEKTGTDNKKWGYTQYHGMNGYVPMDNLDPVDRAKAIESEFKTFGGEDVDLQVKVQTEDGNADLYNGPGEKYGEVAGSDGIADGTVVHISQQIHGEDGVNWGKADTDPEGWLSLDRDTDYQSEVVDMQGDSAQTAAEKETTPTPKATSTEETTPTPEATPTEEVTPTPEATPTEEVTPTPEATPTEEATPTPEATPTQEVTPTEKITPTKEATPTKESTKDSQDDTKKASGENVKAVGGFHSPVTWISIIGIIVIVILMIYFLKKKK</sequence>
<keyword evidence="3" id="KW-0732">Signal</keyword>
<keyword evidence="2" id="KW-0812">Transmembrane</keyword>
<dbReference type="RefSeq" id="WP_154779639.1">
    <property type="nucleotide sequence ID" value="NZ_WMBC01000001.1"/>
</dbReference>
<name>A0A844GDU8_9FIRM</name>
<feature type="compositionally biased region" description="Basic and acidic residues" evidence="1">
    <location>
        <begin position="288"/>
        <end position="305"/>
    </location>
</feature>
<evidence type="ECO:0000313" key="5">
    <source>
        <dbReference type="Proteomes" id="UP000437824"/>
    </source>
</evidence>
<dbReference type="EMBL" id="WMBC01000001">
    <property type="protein sequence ID" value="MTD60206.1"/>
    <property type="molecule type" value="Genomic_DNA"/>
</dbReference>
<comment type="caution">
    <text evidence="4">The sequence shown here is derived from an EMBL/GenBank/DDBJ whole genome shotgun (WGS) entry which is preliminary data.</text>
</comment>
<dbReference type="Proteomes" id="UP000437824">
    <property type="component" value="Unassembled WGS sequence"/>
</dbReference>
<reference evidence="4 5" key="1">
    <citation type="submission" date="2019-11" db="EMBL/GenBank/DDBJ databases">
        <title>Draft genome sequence of Blautia luti DSM 14534T, isolated from human stool.</title>
        <authorList>
            <person name="Ortiz R."/>
            <person name="Melis-Arcos F."/>
            <person name="Covarrubias P."/>
            <person name="Cardenas J.P."/>
            <person name="Perez-Donoso J."/>
            <person name="Almonacid D."/>
        </authorList>
    </citation>
    <scope>NUCLEOTIDE SEQUENCE [LARGE SCALE GENOMIC DNA]</scope>
    <source>
        <strain evidence="4 5">DSM 14534</strain>
    </source>
</reference>
<feature type="transmembrane region" description="Helical" evidence="2">
    <location>
        <begin position="319"/>
        <end position="338"/>
    </location>
</feature>